<dbReference type="InterPro" id="IPR010730">
    <property type="entry name" value="HET"/>
</dbReference>
<dbReference type="PANTHER" id="PTHR24148:SF64">
    <property type="entry name" value="HETEROKARYON INCOMPATIBILITY DOMAIN-CONTAINING PROTEIN"/>
    <property type="match status" value="1"/>
</dbReference>
<comment type="caution">
    <text evidence="3">The sequence shown here is derived from an EMBL/GenBank/DDBJ whole genome shotgun (WGS) entry which is preliminary data.</text>
</comment>
<evidence type="ECO:0000313" key="4">
    <source>
        <dbReference type="Proteomes" id="UP001174936"/>
    </source>
</evidence>
<dbReference type="Pfam" id="PF06985">
    <property type="entry name" value="HET"/>
    <property type="match status" value="1"/>
</dbReference>
<sequence>MVQPQRQRPRASSFDLDRSLNRESGFTYPPINPVTEVRLLKPSQHPSEKRLDFDFEVVPLKNLSTTKYNALSYTWGRISSASDLHTIHIANQPFLIRKNLFDFLTTSPFTDDTLFFIDALCINQFHDPERQSQVQLMTAIYRRAASVLAWLGPPPPDKLPAIQSLASASPSASPASWTPSQLDAHRYLSHHPYWTRVWVLQEILLASSVTVRCGVFDFPLRVFAGCAPSGSNWRGTPASMLTTYRLRTLLRPVPGGLDPLAGGAEVLGMGEMLSKLRSPASSKFQIQEYQSALPDTLAEIFTRYGHLECEDARDKLYGFLGLLSVEGGVG</sequence>
<dbReference type="PANTHER" id="PTHR24148">
    <property type="entry name" value="ANKYRIN REPEAT DOMAIN-CONTAINING PROTEIN 39 HOMOLOG-RELATED"/>
    <property type="match status" value="1"/>
</dbReference>
<keyword evidence="4" id="KW-1185">Reference proteome</keyword>
<dbReference type="InterPro" id="IPR052895">
    <property type="entry name" value="HetReg/Transcr_Mod"/>
</dbReference>
<gene>
    <name evidence="3" type="ORF">B0T16DRAFT_389661</name>
</gene>
<feature type="domain" description="Heterokaryon incompatibility" evidence="2">
    <location>
        <begin position="68"/>
        <end position="202"/>
    </location>
</feature>
<reference evidence="3" key="1">
    <citation type="submission" date="2023-06" db="EMBL/GenBank/DDBJ databases">
        <title>Genome-scale phylogeny and comparative genomics of the fungal order Sordariales.</title>
        <authorList>
            <consortium name="Lawrence Berkeley National Laboratory"/>
            <person name="Hensen N."/>
            <person name="Bonometti L."/>
            <person name="Westerberg I."/>
            <person name="Brannstrom I.O."/>
            <person name="Guillou S."/>
            <person name="Cros-Aarteil S."/>
            <person name="Calhoun S."/>
            <person name="Haridas S."/>
            <person name="Kuo A."/>
            <person name="Mondo S."/>
            <person name="Pangilinan J."/>
            <person name="Riley R."/>
            <person name="Labutti K."/>
            <person name="Andreopoulos B."/>
            <person name="Lipzen A."/>
            <person name="Chen C."/>
            <person name="Yanf M."/>
            <person name="Daum C."/>
            <person name="Ng V."/>
            <person name="Clum A."/>
            <person name="Steindorff A."/>
            <person name="Ohm R."/>
            <person name="Martin F."/>
            <person name="Silar P."/>
            <person name="Natvig D."/>
            <person name="Lalanne C."/>
            <person name="Gautier V."/>
            <person name="Ament-Velasquez S.L."/>
            <person name="Kruys A."/>
            <person name="Hutchinson M.I."/>
            <person name="Powell A.J."/>
            <person name="Barry K."/>
            <person name="Miller A.N."/>
            <person name="Grigoriev I.V."/>
            <person name="Debuchy R."/>
            <person name="Gladieux P."/>
            <person name="Thoren M.H."/>
            <person name="Johannesson H."/>
        </authorList>
    </citation>
    <scope>NUCLEOTIDE SEQUENCE</scope>
    <source>
        <strain evidence="3">SMH2532-1</strain>
    </source>
</reference>
<organism evidence="3 4">
    <name type="scientific">Cercophora newfieldiana</name>
    <dbReference type="NCBI Taxonomy" id="92897"/>
    <lineage>
        <taxon>Eukaryota</taxon>
        <taxon>Fungi</taxon>
        <taxon>Dikarya</taxon>
        <taxon>Ascomycota</taxon>
        <taxon>Pezizomycotina</taxon>
        <taxon>Sordariomycetes</taxon>
        <taxon>Sordariomycetidae</taxon>
        <taxon>Sordariales</taxon>
        <taxon>Lasiosphaeriaceae</taxon>
        <taxon>Cercophora</taxon>
    </lineage>
</organism>
<proteinExistence type="predicted"/>
<dbReference type="AlphaFoldDB" id="A0AA39YEQ2"/>
<accession>A0AA39YEQ2</accession>
<feature type="region of interest" description="Disordered" evidence="1">
    <location>
        <begin position="1"/>
        <end position="27"/>
    </location>
</feature>
<evidence type="ECO:0000256" key="1">
    <source>
        <dbReference type="SAM" id="MobiDB-lite"/>
    </source>
</evidence>
<evidence type="ECO:0000259" key="2">
    <source>
        <dbReference type="Pfam" id="PF06985"/>
    </source>
</evidence>
<dbReference type="Proteomes" id="UP001174936">
    <property type="component" value="Unassembled WGS sequence"/>
</dbReference>
<evidence type="ECO:0000313" key="3">
    <source>
        <dbReference type="EMBL" id="KAK0649650.1"/>
    </source>
</evidence>
<protein>
    <submittedName>
        <fullName evidence="3">Heterokaryon incompatibility protein-domain-containing protein</fullName>
    </submittedName>
</protein>
<name>A0AA39YEQ2_9PEZI</name>
<dbReference type="EMBL" id="JAULSV010000003">
    <property type="protein sequence ID" value="KAK0649650.1"/>
    <property type="molecule type" value="Genomic_DNA"/>
</dbReference>